<comment type="caution">
    <text evidence="2">The sequence shown here is derived from an EMBL/GenBank/DDBJ whole genome shotgun (WGS) entry which is preliminary data.</text>
</comment>
<dbReference type="Gene3D" id="2.60.40.1190">
    <property type="match status" value="1"/>
</dbReference>
<dbReference type="GO" id="GO:0016052">
    <property type="term" value="P:carbohydrate catabolic process"/>
    <property type="evidence" value="ECO:0007669"/>
    <property type="project" value="InterPro"/>
</dbReference>
<dbReference type="CDD" id="cd09620">
    <property type="entry name" value="CBM9_like_3"/>
    <property type="match status" value="1"/>
</dbReference>
<dbReference type="Pfam" id="PF06452">
    <property type="entry name" value="CBM9_1"/>
    <property type="match status" value="1"/>
</dbReference>
<dbReference type="InterPro" id="IPR010502">
    <property type="entry name" value="Carb-bd_dom_fam9"/>
</dbReference>
<dbReference type="GO" id="GO:0004553">
    <property type="term" value="F:hydrolase activity, hydrolyzing O-glycosyl compounds"/>
    <property type="evidence" value="ECO:0007669"/>
    <property type="project" value="InterPro"/>
</dbReference>
<organism evidence="2 3">
    <name type="scientific">Flammeovirga pacifica</name>
    <dbReference type="NCBI Taxonomy" id="915059"/>
    <lineage>
        <taxon>Bacteria</taxon>
        <taxon>Pseudomonadati</taxon>
        <taxon>Bacteroidota</taxon>
        <taxon>Cytophagia</taxon>
        <taxon>Cytophagales</taxon>
        <taxon>Flammeovirgaceae</taxon>
        <taxon>Flammeovirga</taxon>
    </lineage>
</organism>
<keyword evidence="3" id="KW-1185">Reference proteome</keyword>
<accession>A0A1S1YVJ2</accession>
<sequence length="364" mass="43183">MMTIQKVNIFIILMLLKFGAIAQVLPTPESYLCYQANQPIEIDGALDEADWAKAEWTELFLDIEGDQMTKPKFDTKVKMLWDDQYLYIAAEMIEPHLWSTITERDAVIYLDNDFEVFINPLQDSPIYYEFEVNLLNTVWDMMMPKPYRDGGRNMNSWHIEGLKSATKMFGTINDPSDIDEKWTVEIAFPLSVLSQERPDLIYPVEGRRWRINFSRVEWQHEIVEGKYTKKINPETKKAYPEYNWVWSPQGAINMHMPEQWGYLEFTKNKVGDKKNTDVSESESERLYRQLFDVYRAQRAFKHKNKKYAKSMKELKFTDKFMYNNKEVKPYIQNIPHGYYVVLEIPQEDLTLMVRHDSNGEIIKK</sequence>
<proteinExistence type="predicted"/>
<reference evidence="2 3" key="1">
    <citation type="journal article" date="2012" name="Int. J. Syst. Evol. Microbiol.">
        <title>Flammeovirga pacifica sp. nov., isolated from deep-sea sediment.</title>
        <authorList>
            <person name="Xu H."/>
            <person name="Fu Y."/>
            <person name="Yang N."/>
            <person name="Ding Z."/>
            <person name="Lai Q."/>
            <person name="Zeng R."/>
        </authorList>
    </citation>
    <scope>NUCLEOTIDE SEQUENCE [LARGE SCALE GENOMIC DNA]</scope>
    <source>
        <strain evidence="3">DSM 24597 / LMG 26175 / WPAGA1</strain>
    </source>
</reference>
<dbReference type="Proteomes" id="UP000179797">
    <property type="component" value="Unassembled WGS sequence"/>
</dbReference>
<dbReference type="PANTHER" id="PTHR35532:SF5">
    <property type="entry name" value="CARBOHYDRATE-BINDING DOMAIN-CONTAINING PROTEIN"/>
    <property type="match status" value="1"/>
</dbReference>
<protein>
    <recommendedName>
        <fullName evidence="1">Carbohydrate-binding domain-containing protein</fullName>
    </recommendedName>
</protein>
<dbReference type="STRING" id="915059.NH26_00960"/>
<feature type="domain" description="Carbohydrate-binding" evidence="1">
    <location>
        <begin position="42"/>
        <end position="143"/>
    </location>
</feature>
<name>A0A1S1YVJ2_FLAPC</name>
<dbReference type="EMBL" id="JRYR02000001">
    <property type="protein sequence ID" value="OHX65020.1"/>
    <property type="molecule type" value="Genomic_DNA"/>
</dbReference>
<gene>
    <name evidence="2" type="ORF">NH26_00960</name>
</gene>
<dbReference type="GO" id="GO:0030246">
    <property type="term" value="F:carbohydrate binding"/>
    <property type="evidence" value="ECO:0007669"/>
    <property type="project" value="InterPro"/>
</dbReference>
<evidence type="ECO:0000313" key="3">
    <source>
        <dbReference type="Proteomes" id="UP000179797"/>
    </source>
</evidence>
<evidence type="ECO:0000313" key="2">
    <source>
        <dbReference type="EMBL" id="OHX65020.1"/>
    </source>
</evidence>
<dbReference type="PANTHER" id="PTHR35532">
    <property type="entry name" value="SIMILAR TO POLYHYDROXYALKANOATE DEPOLYMERASE"/>
    <property type="match status" value="1"/>
</dbReference>
<evidence type="ECO:0000259" key="1">
    <source>
        <dbReference type="Pfam" id="PF06452"/>
    </source>
</evidence>
<dbReference type="AlphaFoldDB" id="A0A1S1YVJ2"/>
<dbReference type="SUPFAM" id="SSF49344">
    <property type="entry name" value="CBD9-like"/>
    <property type="match status" value="1"/>
</dbReference>